<protein>
    <recommendedName>
        <fullName evidence="3">DUF2283 domain-containing protein</fullName>
    </recommendedName>
</protein>
<name>A0ABM7V9F3_9PROT</name>
<dbReference type="Proteomes" id="UP001320209">
    <property type="component" value="Chromosome"/>
</dbReference>
<evidence type="ECO:0000313" key="1">
    <source>
        <dbReference type="EMBL" id="BDB96407.1"/>
    </source>
</evidence>
<proteinExistence type="predicted"/>
<dbReference type="EMBL" id="AP025225">
    <property type="protein sequence ID" value="BDB96407.1"/>
    <property type="molecule type" value="Genomic_DNA"/>
</dbReference>
<reference evidence="1" key="1">
    <citation type="submission" date="2021-10" db="EMBL/GenBank/DDBJ databases">
        <title>Genome Sequence of The Candidatus Hydrogeosomobacter endosymbioticus, an Intracellular Bacterial Symbiont of the Anaerobic Ciliate GW7.</title>
        <authorList>
            <person name="Shiohama Y."/>
            <person name="Shinzato N."/>
        </authorList>
    </citation>
    <scope>NUCLEOTIDE SEQUENCE [LARGE SCALE GENOMIC DNA]</scope>
    <source>
        <strain evidence="1">200920</strain>
    </source>
</reference>
<accession>A0ABM7V9F3</accession>
<dbReference type="RefSeq" id="WP_236864756.1">
    <property type="nucleotide sequence ID" value="NZ_AP025225.1"/>
</dbReference>
<sequence length="65" mass="7034">MAENKAMTNVDESIKIDFCEKLSDASAILFADGELSEESNVLEIDIMSLAPETEIAIGKSDKAIK</sequence>
<evidence type="ECO:0008006" key="3">
    <source>
        <dbReference type="Google" id="ProtNLM"/>
    </source>
</evidence>
<keyword evidence="2" id="KW-1185">Reference proteome</keyword>
<organism evidence="1 2">
    <name type="scientific">Candidatus Hydrogenosomobacter endosymbioticus</name>
    <dbReference type="NCBI Taxonomy" id="2558174"/>
    <lineage>
        <taxon>Bacteria</taxon>
        <taxon>Pseudomonadati</taxon>
        <taxon>Pseudomonadota</taxon>
        <taxon>Alphaproteobacteria</taxon>
        <taxon>Holosporales</taxon>
        <taxon>Holosporaceae</taxon>
        <taxon>Candidatus Hydrogenosomobacter</taxon>
    </lineage>
</organism>
<evidence type="ECO:0000313" key="2">
    <source>
        <dbReference type="Proteomes" id="UP001320209"/>
    </source>
</evidence>
<gene>
    <name evidence="1" type="ORF">HYD_5400</name>
</gene>